<dbReference type="AlphaFoldDB" id="A0A8B3RTC9"/>
<organism evidence="1 2">
    <name type="scientific">Enterococcus faecalis</name>
    <name type="common">Streptococcus faecalis</name>
    <dbReference type="NCBI Taxonomy" id="1351"/>
    <lineage>
        <taxon>Bacteria</taxon>
        <taxon>Bacillati</taxon>
        <taxon>Bacillota</taxon>
        <taxon>Bacilli</taxon>
        <taxon>Lactobacillales</taxon>
        <taxon>Enterococcaceae</taxon>
        <taxon>Enterococcus</taxon>
    </lineage>
</organism>
<reference evidence="1 2" key="1">
    <citation type="submission" date="2019-02" db="EMBL/GenBank/DDBJ databases">
        <title>From farm to fork: dissemination of Tn554::fexA-optrA in linezolid-resistant Enterococcus faecalis clones from chicken feces and meat in Tunisia.</title>
        <authorList>
            <person name="Tedim A.P."/>
            <person name="Elghaieb H."/>
            <person name="Abbassi M.S."/>
            <person name="Novais C."/>
            <person name="Hassen A."/>
            <person name="Peixe L."/>
            <person name="Freitas A.R."/>
        </authorList>
    </citation>
    <scope>NUCLEOTIDE SEQUENCE [LARGE SCALE GENOMIC DNA]</scope>
    <source>
        <strain evidence="1 2">728T</strain>
    </source>
</reference>
<proteinExistence type="predicted"/>
<evidence type="ECO:0000313" key="1">
    <source>
        <dbReference type="EMBL" id="RYU30006.1"/>
    </source>
</evidence>
<dbReference type="Proteomes" id="UP000292223">
    <property type="component" value="Unassembled WGS sequence"/>
</dbReference>
<name>A0A8B3RTC9_ENTFL</name>
<dbReference type="EMBL" id="SEWT01000012">
    <property type="protein sequence ID" value="RYU30006.1"/>
    <property type="molecule type" value="Genomic_DNA"/>
</dbReference>
<gene>
    <name evidence="1" type="ORF">EU507_14645</name>
</gene>
<accession>A0A8B3RTC9</accession>
<sequence length="72" mass="8654">MNRKQLIMRMSLMDQREILGFDLDIEETALYDELKKVIKKHGLSYEQINRVITVIDDRYFENAVTKNRTFSQ</sequence>
<comment type="caution">
    <text evidence="1">The sequence shown here is derived from an EMBL/GenBank/DDBJ whole genome shotgun (WGS) entry which is preliminary data.</text>
</comment>
<evidence type="ECO:0000313" key="2">
    <source>
        <dbReference type="Proteomes" id="UP000292223"/>
    </source>
</evidence>
<protein>
    <submittedName>
        <fullName evidence="1">Uncharacterized protein</fullName>
    </submittedName>
</protein>
<dbReference type="RefSeq" id="WP_002370011.1">
    <property type="nucleotide sequence ID" value="NZ_BAABZB010000001.1"/>
</dbReference>